<dbReference type="PANTHER" id="PTHR30203:SF32">
    <property type="entry name" value="CATION EFFLUX SYSTEM PROTEIN CUSC"/>
    <property type="match status" value="1"/>
</dbReference>
<dbReference type="InterPro" id="IPR003423">
    <property type="entry name" value="OMP_efflux"/>
</dbReference>
<reference evidence="4 5" key="1">
    <citation type="submission" date="2019-07" db="EMBL/GenBank/DDBJ databases">
        <title>Whole genome shotgun sequence of Acetobacter nitrogenifigens NBRC 105050.</title>
        <authorList>
            <person name="Hosoyama A."/>
            <person name="Uohara A."/>
            <person name="Ohji S."/>
            <person name="Ichikawa N."/>
        </authorList>
    </citation>
    <scope>NUCLEOTIDE SEQUENCE [LARGE SCALE GENOMIC DNA]</scope>
    <source>
        <strain evidence="4 5">NBRC 105050</strain>
    </source>
</reference>
<keyword evidence="2" id="KW-1134">Transmembrane beta strand</keyword>
<dbReference type="Proteomes" id="UP000321635">
    <property type="component" value="Unassembled WGS sequence"/>
</dbReference>
<gene>
    <name evidence="4" type="ORF">ANI02nite_22580</name>
</gene>
<name>A0A511XBN7_9PROT</name>
<keyword evidence="2" id="KW-0564">Palmitate</keyword>
<keyword evidence="5" id="KW-1185">Reference proteome</keyword>
<feature type="region of interest" description="Disordered" evidence="3">
    <location>
        <begin position="492"/>
        <end position="527"/>
    </location>
</feature>
<dbReference type="Gene3D" id="1.20.1600.10">
    <property type="entry name" value="Outer membrane efflux proteins (OEP)"/>
    <property type="match status" value="1"/>
</dbReference>
<dbReference type="GO" id="GO:0005886">
    <property type="term" value="C:plasma membrane"/>
    <property type="evidence" value="ECO:0007669"/>
    <property type="project" value="UniProtKB-SubCell"/>
</dbReference>
<dbReference type="NCBIfam" id="TIGR01845">
    <property type="entry name" value="outer_NodT"/>
    <property type="match status" value="1"/>
</dbReference>
<proteinExistence type="inferred from homology"/>
<dbReference type="RefSeq" id="WP_371863412.1">
    <property type="nucleotide sequence ID" value="NZ_AUBI01000004.1"/>
</dbReference>
<dbReference type="PROSITE" id="PS51257">
    <property type="entry name" value="PROKAR_LIPOPROTEIN"/>
    <property type="match status" value="1"/>
</dbReference>
<dbReference type="InterPro" id="IPR010131">
    <property type="entry name" value="MdtP/NodT-like"/>
</dbReference>
<dbReference type="GO" id="GO:0015562">
    <property type="term" value="F:efflux transmembrane transporter activity"/>
    <property type="evidence" value="ECO:0007669"/>
    <property type="project" value="InterPro"/>
</dbReference>
<comment type="similarity">
    <text evidence="1 2">Belongs to the outer membrane factor (OMF) (TC 1.B.17) family.</text>
</comment>
<dbReference type="SUPFAM" id="SSF56954">
    <property type="entry name" value="Outer membrane efflux proteins (OEP)"/>
    <property type="match status" value="1"/>
</dbReference>
<dbReference type="PANTHER" id="PTHR30203">
    <property type="entry name" value="OUTER MEMBRANE CATION EFFLUX PROTEIN"/>
    <property type="match status" value="1"/>
</dbReference>
<evidence type="ECO:0000313" key="5">
    <source>
        <dbReference type="Proteomes" id="UP000321635"/>
    </source>
</evidence>
<dbReference type="Pfam" id="PF02321">
    <property type="entry name" value="OEP"/>
    <property type="match status" value="2"/>
</dbReference>
<evidence type="ECO:0000313" key="4">
    <source>
        <dbReference type="EMBL" id="GEN60374.1"/>
    </source>
</evidence>
<feature type="compositionally biased region" description="Polar residues" evidence="3">
    <location>
        <begin position="492"/>
        <end position="503"/>
    </location>
</feature>
<keyword evidence="2" id="KW-0472">Membrane</keyword>
<dbReference type="AlphaFoldDB" id="A0A511XBN7"/>
<evidence type="ECO:0000256" key="1">
    <source>
        <dbReference type="ARBA" id="ARBA00007613"/>
    </source>
</evidence>
<keyword evidence="2" id="KW-0812">Transmembrane</keyword>
<evidence type="ECO:0000256" key="2">
    <source>
        <dbReference type="RuleBase" id="RU362097"/>
    </source>
</evidence>
<evidence type="ECO:0000256" key="3">
    <source>
        <dbReference type="SAM" id="MobiDB-lite"/>
    </source>
</evidence>
<accession>A0A511XBN7</accession>
<keyword evidence="2" id="KW-0449">Lipoprotein</keyword>
<dbReference type="Gene3D" id="2.20.200.10">
    <property type="entry name" value="Outer membrane efflux proteins (OEP)"/>
    <property type="match status" value="1"/>
</dbReference>
<sequence>MIDSPSKLSMRRHGARKAGVIGFSAALLSACTMIPDYHRTAPPMATTYPADPMKAVGVTTSPGAINREAWRIGWEEFFTDPRLRALIAIAIRENRDLRQAAGSIEQASGEYDVQHATLLPPIGATGEGMYLSPSRTAGLSFAPGQGRTLSMFRYYSAGIGFSSYEIDFFGRIRSLSRSAGEKALAQVANQRSVLISTVSQVANAYIAWLGARELAEVAQNTWQSQAETYRLTKLRFDRGEADMLTLRQTEEQVAQSASLRDDALRQEAQDENALVLLIGAPIPANLPPPGKLGEQTLLADIPAGLPSDLLDRRPDIEQAEHTLLSANADIGAARAAFFPKISLTATDGLSSLQFHSLFTSAATTWGFTPQISIPLFTWGQASGNLHTAKGERAVDLAAYQKTVQSAFKEVSDALVARGTYLDEAKQAKQLVEASNEAFHLAKLRFSTGSDSYLTTLQSQRDYLQAQQSRIQVDVLKYQNLVTVYRALGGGWSQHSVPDQNNGKPVTPKDTGLPGPGASMSSKGLLTP</sequence>
<comment type="caution">
    <text evidence="4">The sequence shown here is derived from an EMBL/GenBank/DDBJ whole genome shotgun (WGS) entry which is preliminary data.</text>
</comment>
<comment type="subcellular location">
    <subcellularLocation>
        <location evidence="2">Cell membrane</location>
        <topology evidence="2">Lipid-anchor</topology>
    </subcellularLocation>
</comment>
<dbReference type="EMBL" id="BJYF01000016">
    <property type="protein sequence ID" value="GEN60374.1"/>
    <property type="molecule type" value="Genomic_DNA"/>
</dbReference>
<feature type="compositionally biased region" description="Polar residues" evidence="3">
    <location>
        <begin position="518"/>
        <end position="527"/>
    </location>
</feature>
<dbReference type="STRING" id="1120919.GCA_000429165_01321"/>
<protein>
    <submittedName>
        <fullName evidence="4">Multidrug transporter</fullName>
    </submittedName>
</protein>
<organism evidence="4 5">
    <name type="scientific">Acetobacter nitrogenifigens DSM 23921 = NBRC 105050</name>
    <dbReference type="NCBI Taxonomy" id="1120919"/>
    <lineage>
        <taxon>Bacteria</taxon>
        <taxon>Pseudomonadati</taxon>
        <taxon>Pseudomonadota</taxon>
        <taxon>Alphaproteobacteria</taxon>
        <taxon>Acetobacterales</taxon>
        <taxon>Acetobacteraceae</taxon>
        <taxon>Acetobacter</taxon>
    </lineage>
</organism>